<dbReference type="EMBL" id="JAODUO010000628">
    <property type="protein sequence ID" value="KAK2176941.1"/>
    <property type="molecule type" value="Genomic_DNA"/>
</dbReference>
<gene>
    <name evidence="2" type="ORF">NP493_628g00024</name>
</gene>
<proteinExistence type="predicted"/>
<dbReference type="AlphaFoldDB" id="A0AAD9KSZ7"/>
<protein>
    <submittedName>
        <fullName evidence="2">Uncharacterized protein</fullName>
    </submittedName>
</protein>
<comment type="caution">
    <text evidence="2">The sequence shown here is derived from an EMBL/GenBank/DDBJ whole genome shotgun (WGS) entry which is preliminary data.</text>
</comment>
<feature type="compositionally biased region" description="Basic and acidic residues" evidence="1">
    <location>
        <begin position="111"/>
        <end position="131"/>
    </location>
</feature>
<reference evidence="2" key="1">
    <citation type="journal article" date="2023" name="Mol. Biol. Evol.">
        <title>Third-Generation Sequencing Reveals the Adaptive Role of the Epigenome in Three Deep-Sea Polychaetes.</title>
        <authorList>
            <person name="Perez M."/>
            <person name="Aroh O."/>
            <person name="Sun Y."/>
            <person name="Lan Y."/>
            <person name="Juniper S.K."/>
            <person name="Young C.R."/>
            <person name="Angers B."/>
            <person name="Qian P.Y."/>
        </authorList>
    </citation>
    <scope>NUCLEOTIDE SEQUENCE</scope>
    <source>
        <strain evidence="2">R07B-5</strain>
    </source>
</reference>
<feature type="compositionally biased region" description="Basic and acidic residues" evidence="1">
    <location>
        <begin position="81"/>
        <end position="93"/>
    </location>
</feature>
<feature type="region of interest" description="Disordered" evidence="1">
    <location>
        <begin position="50"/>
        <end position="174"/>
    </location>
</feature>
<keyword evidence="3" id="KW-1185">Reference proteome</keyword>
<dbReference type="Proteomes" id="UP001209878">
    <property type="component" value="Unassembled WGS sequence"/>
</dbReference>
<name>A0AAD9KSZ7_RIDPI</name>
<organism evidence="2 3">
    <name type="scientific">Ridgeia piscesae</name>
    <name type="common">Tubeworm</name>
    <dbReference type="NCBI Taxonomy" id="27915"/>
    <lineage>
        <taxon>Eukaryota</taxon>
        <taxon>Metazoa</taxon>
        <taxon>Spiralia</taxon>
        <taxon>Lophotrochozoa</taxon>
        <taxon>Annelida</taxon>
        <taxon>Polychaeta</taxon>
        <taxon>Sedentaria</taxon>
        <taxon>Canalipalpata</taxon>
        <taxon>Sabellida</taxon>
        <taxon>Siboglinidae</taxon>
        <taxon>Ridgeia</taxon>
    </lineage>
</organism>
<sequence length="205" mass="22672">MWSNTIISSIELLVQLFCLKDPYLSRPLPHLIGTPAFLQSDDIGLIEETSDEDVSDHGSISESESAASSSEDEAQKVNGDAVRERHTGRDRHVSASSSSEAESESSGDLFGRQESDADEDKELKDGGKTDVIETQQTKADDFASELASRIRSSPPPMNTEPKKKKRSTHAGDTKHINVHELIKHMHTRMHTHTHAHTQTHTLTHT</sequence>
<evidence type="ECO:0000256" key="1">
    <source>
        <dbReference type="SAM" id="MobiDB-lite"/>
    </source>
</evidence>
<evidence type="ECO:0000313" key="3">
    <source>
        <dbReference type="Proteomes" id="UP001209878"/>
    </source>
</evidence>
<accession>A0AAD9KSZ7</accession>
<evidence type="ECO:0000313" key="2">
    <source>
        <dbReference type="EMBL" id="KAK2176941.1"/>
    </source>
</evidence>
<feature type="compositionally biased region" description="Low complexity" evidence="1">
    <location>
        <begin position="94"/>
        <end position="106"/>
    </location>
</feature>
<feature type="compositionally biased region" description="Low complexity" evidence="1">
    <location>
        <begin position="60"/>
        <end position="69"/>
    </location>
</feature>